<sequence length="139" mass="16131">MVLHSSYLEHFRFARAHRRRLYWGSPKHPSATIGEDQWNQPGQRSARTEKAMTGKLVDQWLKEGKRAGATEWIPDSNNGQRNYSQFNHRGVSCHFGYIRLGIANDLSDADSSRQSDLWLAWRWPYDGLKVAFRCHDDGL</sequence>
<comment type="caution">
    <text evidence="1">The sequence shown here is derived from an EMBL/GenBank/DDBJ whole genome shotgun (WGS) entry which is preliminary data.</text>
</comment>
<name>A0AAV4CYI8_9GAST</name>
<dbReference type="EMBL" id="BLXT01007159">
    <property type="protein sequence ID" value="GFO36972.1"/>
    <property type="molecule type" value="Genomic_DNA"/>
</dbReference>
<proteinExistence type="predicted"/>
<accession>A0AAV4CYI8</accession>
<dbReference type="AlphaFoldDB" id="A0AAV4CYI8"/>
<evidence type="ECO:0000313" key="1">
    <source>
        <dbReference type="EMBL" id="GFO36972.1"/>
    </source>
</evidence>
<gene>
    <name evidence="1" type="ORF">PoB_006347700</name>
</gene>
<dbReference type="Proteomes" id="UP000735302">
    <property type="component" value="Unassembled WGS sequence"/>
</dbReference>
<evidence type="ECO:0000313" key="2">
    <source>
        <dbReference type="Proteomes" id="UP000735302"/>
    </source>
</evidence>
<reference evidence="1 2" key="1">
    <citation type="journal article" date="2021" name="Elife">
        <title>Chloroplast acquisition without the gene transfer in kleptoplastic sea slugs, Plakobranchus ocellatus.</title>
        <authorList>
            <person name="Maeda T."/>
            <person name="Takahashi S."/>
            <person name="Yoshida T."/>
            <person name="Shimamura S."/>
            <person name="Takaki Y."/>
            <person name="Nagai Y."/>
            <person name="Toyoda A."/>
            <person name="Suzuki Y."/>
            <person name="Arimoto A."/>
            <person name="Ishii H."/>
            <person name="Satoh N."/>
            <person name="Nishiyama T."/>
            <person name="Hasebe M."/>
            <person name="Maruyama T."/>
            <person name="Minagawa J."/>
            <person name="Obokata J."/>
            <person name="Shigenobu S."/>
        </authorList>
    </citation>
    <scope>NUCLEOTIDE SEQUENCE [LARGE SCALE GENOMIC DNA]</scope>
</reference>
<protein>
    <submittedName>
        <fullName evidence="1">Uncharacterized protein</fullName>
    </submittedName>
</protein>
<organism evidence="1 2">
    <name type="scientific">Plakobranchus ocellatus</name>
    <dbReference type="NCBI Taxonomy" id="259542"/>
    <lineage>
        <taxon>Eukaryota</taxon>
        <taxon>Metazoa</taxon>
        <taxon>Spiralia</taxon>
        <taxon>Lophotrochozoa</taxon>
        <taxon>Mollusca</taxon>
        <taxon>Gastropoda</taxon>
        <taxon>Heterobranchia</taxon>
        <taxon>Euthyneura</taxon>
        <taxon>Panpulmonata</taxon>
        <taxon>Sacoglossa</taxon>
        <taxon>Placobranchoidea</taxon>
        <taxon>Plakobranchidae</taxon>
        <taxon>Plakobranchus</taxon>
    </lineage>
</organism>
<keyword evidence="2" id="KW-1185">Reference proteome</keyword>